<dbReference type="Proteomes" id="UP000000238">
    <property type="component" value="Chromosome"/>
</dbReference>
<evidence type="ECO:0000313" key="3">
    <source>
        <dbReference type="Proteomes" id="UP000000238"/>
    </source>
</evidence>
<keyword evidence="1" id="KW-1133">Transmembrane helix</keyword>
<feature type="transmembrane region" description="Helical" evidence="1">
    <location>
        <begin position="9"/>
        <end position="28"/>
    </location>
</feature>
<dbReference type="OrthoDB" id="9929485at2"/>
<dbReference type="AlphaFoldDB" id="Q2SLW0"/>
<dbReference type="EMBL" id="CP000155">
    <property type="protein sequence ID" value="ABC28364.1"/>
    <property type="molecule type" value="Genomic_DNA"/>
</dbReference>
<keyword evidence="1" id="KW-0472">Membrane</keyword>
<accession>Q2SLW0</accession>
<sequence>MVSRIKPGLIVRTFIWRTLAIFTLVFWWRPGVPGKREGWISPLAEGWIRDRLDGVLPQVLEEMCGVSSGWRGTLLKLGVGLCERPVKAKLVDRVMRELRGAMREMSEG</sequence>
<dbReference type="RefSeq" id="WP_011395437.1">
    <property type="nucleotide sequence ID" value="NC_007645.1"/>
</dbReference>
<proteinExistence type="predicted"/>
<evidence type="ECO:0000313" key="2">
    <source>
        <dbReference type="EMBL" id="ABC28364.1"/>
    </source>
</evidence>
<keyword evidence="3" id="KW-1185">Reference proteome</keyword>
<gene>
    <name evidence="2" type="ordered locus">HCH_01506</name>
</gene>
<reference evidence="2 3" key="1">
    <citation type="journal article" date="2005" name="Nucleic Acids Res.">
        <title>Genomic blueprint of Hahella chejuensis, a marine microbe producing an algicidal agent.</title>
        <authorList>
            <person name="Jeong H."/>
            <person name="Yim J.H."/>
            <person name="Lee C."/>
            <person name="Choi S.-H."/>
            <person name="Park Y.K."/>
            <person name="Yoon S.H."/>
            <person name="Hur C.-G."/>
            <person name="Kang H.-Y."/>
            <person name="Kim D."/>
            <person name="Lee H.H."/>
            <person name="Park K.H."/>
            <person name="Park S.-H."/>
            <person name="Park H.-S."/>
            <person name="Lee H.K."/>
            <person name="Oh T.K."/>
            <person name="Kim J.F."/>
        </authorList>
    </citation>
    <scope>NUCLEOTIDE SEQUENCE [LARGE SCALE GENOMIC DNA]</scope>
    <source>
        <strain evidence="2 3">KCTC 2396</strain>
    </source>
</reference>
<dbReference type="KEGG" id="hch:HCH_01506"/>
<keyword evidence="1" id="KW-0812">Transmembrane</keyword>
<protein>
    <submittedName>
        <fullName evidence="2">Uncharacterized protein</fullName>
    </submittedName>
</protein>
<organism evidence="2 3">
    <name type="scientific">Hahella chejuensis (strain KCTC 2396)</name>
    <dbReference type="NCBI Taxonomy" id="349521"/>
    <lineage>
        <taxon>Bacteria</taxon>
        <taxon>Pseudomonadati</taxon>
        <taxon>Pseudomonadota</taxon>
        <taxon>Gammaproteobacteria</taxon>
        <taxon>Oceanospirillales</taxon>
        <taxon>Hahellaceae</taxon>
        <taxon>Hahella</taxon>
    </lineage>
</organism>
<evidence type="ECO:0000256" key="1">
    <source>
        <dbReference type="SAM" id="Phobius"/>
    </source>
</evidence>
<name>Q2SLW0_HAHCH</name>
<dbReference type="HOGENOM" id="CLU_2193275_0_0_6"/>